<evidence type="ECO:0000259" key="2">
    <source>
        <dbReference type="Pfam" id="PF21049"/>
    </source>
</evidence>
<evidence type="ECO:0000313" key="3">
    <source>
        <dbReference type="EMBL" id="CAL1583260.1"/>
    </source>
</evidence>
<dbReference type="InterPro" id="IPR048732">
    <property type="entry name" value="CFA69"/>
</dbReference>
<keyword evidence="4" id="KW-1185">Reference proteome</keyword>
<dbReference type="Proteomes" id="UP001497482">
    <property type="component" value="Chromosome 16"/>
</dbReference>
<dbReference type="Pfam" id="PF21049">
    <property type="entry name" value="CFA69_ARM_rpt"/>
    <property type="match status" value="1"/>
</dbReference>
<feature type="region of interest" description="Disordered" evidence="1">
    <location>
        <begin position="386"/>
        <end position="410"/>
    </location>
</feature>
<dbReference type="PANTHER" id="PTHR14716">
    <property type="entry name" value="CILIA- AND FLAGELLA-ASSOCIATED PROTEIN 69"/>
    <property type="match status" value="1"/>
</dbReference>
<dbReference type="GO" id="GO:0042048">
    <property type="term" value="P:olfactory behavior"/>
    <property type="evidence" value="ECO:0007669"/>
    <property type="project" value="TreeGrafter"/>
</dbReference>
<dbReference type="EMBL" id="OZ035838">
    <property type="protein sequence ID" value="CAL1583260.1"/>
    <property type="molecule type" value="Genomic_DNA"/>
</dbReference>
<dbReference type="GO" id="GO:0097730">
    <property type="term" value="C:non-motile cilium"/>
    <property type="evidence" value="ECO:0007669"/>
    <property type="project" value="TreeGrafter"/>
</dbReference>
<proteinExistence type="predicted"/>
<feature type="compositionally biased region" description="Polar residues" evidence="1">
    <location>
        <begin position="386"/>
        <end position="397"/>
    </location>
</feature>
<sequence>MEASSGEDDAVSVEMKSGLQLILCALCDSDMHRKELFGSEGVEMVIHFLKKRGEGFYSGLGHNKLLLSIVDCVWSCIVGCYTTEDFFLAKEGVCLLLDLLCSSPKSVHDLILAILLELCENPNTVSHLRSWRAGEGPTAPTAPGLLLQMWREEEAELGVQRDQDGCLTDAKKPLVHPQQTDGQSLEPPGASILELGENLRAKIYLIFCAVGFQDLPGLSAEDNVTLSIVKRYLDFKVGEVWEEVCAELVHDDIRPITPDRESLERICKISEESAKGVMEEQRSLLQRREAEELQQEQLLYTEIKSHWKQQELVKKSWSHYVSRTSNYEVLKEVKAQRELSKTKAEIEADDIHPIKRFIGQVISVEQTGAQGPEGVQVSLARVSIPSAGQDQVQTSPNPDLEYFRPVSVKH</sequence>
<dbReference type="AlphaFoldDB" id="A0AAV2K5R7"/>
<name>A0AAV2K5R7_KNICA</name>
<dbReference type="PANTHER" id="PTHR14716:SF0">
    <property type="entry name" value="CILIA- AND FLAGELLA-ASSOCIATED PROTEIN 69"/>
    <property type="match status" value="1"/>
</dbReference>
<protein>
    <recommendedName>
        <fullName evidence="2">Cilia- and flagella-associated protein 69 ARM repeats domain-containing protein</fullName>
    </recommendedName>
</protein>
<evidence type="ECO:0000313" key="4">
    <source>
        <dbReference type="Proteomes" id="UP001497482"/>
    </source>
</evidence>
<dbReference type="GO" id="GO:0097225">
    <property type="term" value="C:sperm midpiece"/>
    <property type="evidence" value="ECO:0007669"/>
    <property type="project" value="TreeGrafter"/>
</dbReference>
<gene>
    <name evidence="3" type="ORF">KC01_LOCUS13751</name>
</gene>
<accession>A0AAV2K5R7</accession>
<organism evidence="3 4">
    <name type="scientific">Knipowitschia caucasica</name>
    <name type="common">Caucasian dwarf goby</name>
    <name type="synonym">Pomatoschistus caucasicus</name>
    <dbReference type="NCBI Taxonomy" id="637954"/>
    <lineage>
        <taxon>Eukaryota</taxon>
        <taxon>Metazoa</taxon>
        <taxon>Chordata</taxon>
        <taxon>Craniata</taxon>
        <taxon>Vertebrata</taxon>
        <taxon>Euteleostomi</taxon>
        <taxon>Actinopterygii</taxon>
        <taxon>Neopterygii</taxon>
        <taxon>Teleostei</taxon>
        <taxon>Neoteleostei</taxon>
        <taxon>Acanthomorphata</taxon>
        <taxon>Gobiaria</taxon>
        <taxon>Gobiiformes</taxon>
        <taxon>Gobioidei</taxon>
        <taxon>Gobiidae</taxon>
        <taxon>Gobiinae</taxon>
        <taxon>Knipowitschia</taxon>
    </lineage>
</organism>
<dbReference type="GO" id="GO:1902093">
    <property type="term" value="P:positive regulation of flagellated sperm motility"/>
    <property type="evidence" value="ECO:0007669"/>
    <property type="project" value="TreeGrafter"/>
</dbReference>
<evidence type="ECO:0000256" key="1">
    <source>
        <dbReference type="SAM" id="MobiDB-lite"/>
    </source>
</evidence>
<reference evidence="3 4" key="1">
    <citation type="submission" date="2024-04" db="EMBL/GenBank/DDBJ databases">
        <authorList>
            <person name="Waldvogel A.-M."/>
            <person name="Schoenle A."/>
        </authorList>
    </citation>
    <scope>NUCLEOTIDE SEQUENCE [LARGE SCALE GENOMIC DNA]</scope>
</reference>
<dbReference type="InterPro" id="IPR048733">
    <property type="entry name" value="CFA69_ARM_dom"/>
</dbReference>
<dbReference type="GO" id="GO:1990834">
    <property type="term" value="P:response to odorant"/>
    <property type="evidence" value="ECO:0007669"/>
    <property type="project" value="TreeGrafter"/>
</dbReference>
<feature type="domain" description="Cilia- and flagella-associated protein 69 ARM repeats" evidence="2">
    <location>
        <begin position="3"/>
        <end position="244"/>
    </location>
</feature>